<dbReference type="SUPFAM" id="SSF50129">
    <property type="entry name" value="GroES-like"/>
    <property type="match status" value="1"/>
</dbReference>
<dbReference type="Gene3D" id="3.90.180.10">
    <property type="entry name" value="Medium-chain alcohol dehydrogenases, catalytic domain"/>
    <property type="match status" value="1"/>
</dbReference>
<gene>
    <name evidence="1" type="ORF">CJ030_MR6G000786</name>
</gene>
<keyword evidence="2" id="KW-1185">Reference proteome</keyword>
<comment type="caution">
    <text evidence="1">The sequence shown here is derived from an EMBL/GenBank/DDBJ whole genome shotgun (WGS) entry which is preliminary data.</text>
</comment>
<reference evidence="1 2" key="1">
    <citation type="journal article" date="2019" name="Plant Biotechnol. J.">
        <title>The red bayberry genome and genetic basis of sex determination.</title>
        <authorList>
            <person name="Jia H.M."/>
            <person name="Jia H.J."/>
            <person name="Cai Q.L."/>
            <person name="Wang Y."/>
            <person name="Zhao H.B."/>
            <person name="Yang W.F."/>
            <person name="Wang G.Y."/>
            <person name="Li Y.H."/>
            <person name="Zhan D.L."/>
            <person name="Shen Y.T."/>
            <person name="Niu Q.F."/>
            <person name="Chang L."/>
            <person name="Qiu J."/>
            <person name="Zhao L."/>
            <person name="Xie H.B."/>
            <person name="Fu W.Y."/>
            <person name="Jin J."/>
            <person name="Li X.W."/>
            <person name="Jiao Y."/>
            <person name="Zhou C.C."/>
            <person name="Tu T."/>
            <person name="Chai C.Y."/>
            <person name="Gao J.L."/>
            <person name="Fan L.J."/>
            <person name="van de Weg E."/>
            <person name="Wang J.Y."/>
            <person name="Gao Z.S."/>
        </authorList>
    </citation>
    <scope>NUCLEOTIDE SEQUENCE [LARGE SCALE GENOMIC DNA]</scope>
    <source>
        <tissue evidence="1">Leaves</tissue>
    </source>
</reference>
<dbReference type="OrthoDB" id="1637576at2759"/>
<dbReference type="InterPro" id="IPR011032">
    <property type="entry name" value="GroES-like_sf"/>
</dbReference>
<dbReference type="EMBL" id="RXIC02000024">
    <property type="protein sequence ID" value="KAB1208920.1"/>
    <property type="molecule type" value="Genomic_DNA"/>
</dbReference>
<proteinExistence type="predicted"/>
<evidence type="ECO:0000313" key="1">
    <source>
        <dbReference type="EMBL" id="KAB1208920.1"/>
    </source>
</evidence>
<dbReference type="AlphaFoldDB" id="A0A6A1VCM6"/>
<organism evidence="1 2">
    <name type="scientific">Morella rubra</name>
    <name type="common">Chinese bayberry</name>
    <dbReference type="NCBI Taxonomy" id="262757"/>
    <lineage>
        <taxon>Eukaryota</taxon>
        <taxon>Viridiplantae</taxon>
        <taxon>Streptophyta</taxon>
        <taxon>Embryophyta</taxon>
        <taxon>Tracheophyta</taxon>
        <taxon>Spermatophyta</taxon>
        <taxon>Magnoliopsida</taxon>
        <taxon>eudicotyledons</taxon>
        <taxon>Gunneridae</taxon>
        <taxon>Pentapetalae</taxon>
        <taxon>rosids</taxon>
        <taxon>fabids</taxon>
        <taxon>Fagales</taxon>
        <taxon>Myricaceae</taxon>
        <taxon>Morella</taxon>
    </lineage>
</organism>
<dbReference type="Proteomes" id="UP000516437">
    <property type="component" value="Chromosome 6"/>
</dbReference>
<sequence length="168" mass="18975">MILFCSSFSFPTIREIAFVLMFRRAIIKTQTQSSRLLRSRFWIPDATASTTTNPTENNDNKIVGNGGGVNSYRCYSHASSVGGVGLPSYMRAAVFWEPNKPLTIEELRMPRPKSGEILIKTKACVCKSNWNCSLSPCFPHLAWTNTHYYISVEPMQRMHGCMRCIAAR</sequence>
<name>A0A6A1VCM6_9ROSI</name>
<protein>
    <submittedName>
        <fullName evidence="1">Uncharacterized protein</fullName>
    </submittedName>
</protein>
<evidence type="ECO:0000313" key="2">
    <source>
        <dbReference type="Proteomes" id="UP000516437"/>
    </source>
</evidence>
<accession>A0A6A1VCM6</accession>